<evidence type="ECO:0000313" key="12">
    <source>
        <dbReference type="Proteomes" id="UP000694892"/>
    </source>
</evidence>
<dbReference type="PANTHER" id="PTHR44427:SF21">
    <property type="entry name" value="CEA CELL ADHESION MOLECULE 19"/>
    <property type="match status" value="1"/>
</dbReference>
<dbReference type="Proteomes" id="UP000694892">
    <property type="component" value="Chromosome 8L"/>
</dbReference>
<keyword evidence="9" id="KW-1133">Transmembrane helix</keyword>
<dbReference type="SMART" id="SM00409">
    <property type="entry name" value="IG"/>
    <property type="match status" value="2"/>
</dbReference>
<name>A0A974H931_XENLA</name>
<dbReference type="InterPro" id="IPR036179">
    <property type="entry name" value="Ig-like_dom_sf"/>
</dbReference>
<dbReference type="InterPro" id="IPR013783">
    <property type="entry name" value="Ig-like_fold"/>
</dbReference>
<feature type="transmembrane region" description="Helical" evidence="9">
    <location>
        <begin position="244"/>
        <end position="267"/>
    </location>
</feature>
<evidence type="ECO:0000256" key="6">
    <source>
        <dbReference type="ARBA" id="ARBA00023180"/>
    </source>
</evidence>
<comment type="subcellular location">
    <subcellularLocation>
        <location evidence="1">Cell membrane</location>
    </subcellularLocation>
</comment>
<protein>
    <recommendedName>
        <fullName evidence="10">Ig-like domain-containing protein</fullName>
    </recommendedName>
</protein>
<keyword evidence="2" id="KW-1003">Cell membrane</keyword>
<dbReference type="PROSITE" id="PS50835">
    <property type="entry name" value="IG_LIKE"/>
    <property type="match status" value="2"/>
</dbReference>
<feature type="compositionally biased region" description="Polar residues" evidence="8">
    <location>
        <begin position="302"/>
        <end position="325"/>
    </location>
</feature>
<evidence type="ECO:0000256" key="5">
    <source>
        <dbReference type="ARBA" id="ARBA00023157"/>
    </source>
</evidence>
<feature type="region of interest" description="Disordered" evidence="8">
    <location>
        <begin position="1"/>
        <end position="24"/>
    </location>
</feature>
<evidence type="ECO:0000256" key="8">
    <source>
        <dbReference type="SAM" id="MobiDB-lite"/>
    </source>
</evidence>
<feature type="domain" description="Ig-like" evidence="10">
    <location>
        <begin position="141"/>
        <end position="229"/>
    </location>
</feature>
<keyword evidence="3" id="KW-0732">Signal</keyword>
<feature type="region of interest" description="Disordered" evidence="8">
    <location>
        <begin position="372"/>
        <end position="392"/>
    </location>
</feature>
<dbReference type="Pfam" id="PF13927">
    <property type="entry name" value="Ig_3"/>
    <property type="match status" value="1"/>
</dbReference>
<keyword evidence="4 9" id="KW-0472">Membrane</keyword>
<dbReference type="InterPro" id="IPR003598">
    <property type="entry name" value="Ig_sub2"/>
</dbReference>
<keyword evidence="7" id="KW-0393">Immunoglobulin domain</keyword>
<evidence type="ECO:0000256" key="3">
    <source>
        <dbReference type="ARBA" id="ARBA00022729"/>
    </source>
</evidence>
<feature type="region of interest" description="Disordered" evidence="8">
    <location>
        <begin position="298"/>
        <end position="325"/>
    </location>
</feature>
<dbReference type="AlphaFoldDB" id="A0A974H931"/>
<reference evidence="12" key="1">
    <citation type="journal article" date="2016" name="Nature">
        <title>Genome evolution in the allotetraploid frog Xenopus laevis.</title>
        <authorList>
            <person name="Session A.M."/>
            <person name="Uno Y."/>
            <person name="Kwon T."/>
            <person name="Chapman J.A."/>
            <person name="Toyoda A."/>
            <person name="Takahashi S."/>
            <person name="Fukui A."/>
            <person name="Hikosaka A."/>
            <person name="Suzuki A."/>
            <person name="Kondo M."/>
            <person name="van Heeringen S.J."/>
            <person name="Quigley I."/>
            <person name="Heinz S."/>
            <person name="Ogino H."/>
            <person name="Ochi H."/>
            <person name="Hellsten U."/>
            <person name="Lyons J.B."/>
            <person name="Simakov O."/>
            <person name="Putnam N."/>
            <person name="Stites J."/>
            <person name="Kuroki Y."/>
            <person name="Tanaka T."/>
            <person name="Michiue T."/>
            <person name="Watanabe M."/>
            <person name="Bogdanovic O."/>
            <person name="Lister R."/>
            <person name="Georgiou G."/>
            <person name="Paranjpe S.S."/>
            <person name="van Kruijsbergen I."/>
            <person name="Shu S."/>
            <person name="Carlson J."/>
            <person name="Kinoshita T."/>
            <person name="Ohta Y."/>
            <person name="Mawaribuchi S."/>
            <person name="Jenkins J."/>
            <person name="Grimwood J."/>
            <person name="Schmutz J."/>
            <person name="Mitros T."/>
            <person name="Mozaffari S.V."/>
            <person name="Suzuki Y."/>
            <person name="Haramoto Y."/>
            <person name="Yamamoto T.S."/>
            <person name="Takagi C."/>
            <person name="Heald R."/>
            <person name="Miller K."/>
            <person name="Haudenschild C."/>
            <person name="Kitzman J."/>
            <person name="Nakayama T."/>
            <person name="Izutsu Y."/>
            <person name="Robert J."/>
            <person name="Fortriede J."/>
            <person name="Burns K."/>
            <person name="Lotay V."/>
            <person name="Karimi K."/>
            <person name="Yasuoka Y."/>
            <person name="Dichmann D.S."/>
            <person name="Flajnik M.F."/>
            <person name="Houston D.W."/>
            <person name="Shendure J."/>
            <person name="DuPasquier L."/>
            <person name="Vize P.D."/>
            <person name="Zorn A.M."/>
            <person name="Ito M."/>
            <person name="Marcotte E.M."/>
            <person name="Wallingford J.B."/>
            <person name="Ito Y."/>
            <person name="Asashima M."/>
            <person name="Ueno N."/>
            <person name="Matsuda Y."/>
            <person name="Veenstra G.J."/>
            <person name="Fujiyama A."/>
            <person name="Harland R.M."/>
            <person name="Taira M."/>
            <person name="Rokhsar D.S."/>
        </authorList>
    </citation>
    <scope>NUCLEOTIDE SEQUENCE [LARGE SCALE GENOMIC DNA]</scope>
    <source>
        <strain evidence="12">J</strain>
    </source>
</reference>
<evidence type="ECO:0000259" key="10">
    <source>
        <dbReference type="PROSITE" id="PS50835"/>
    </source>
</evidence>
<dbReference type="InterPro" id="IPR050831">
    <property type="entry name" value="CEA_cell_adhesion"/>
</dbReference>
<dbReference type="InterPro" id="IPR003599">
    <property type="entry name" value="Ig_sub"/>
</dbReference>
<evidence type="ECO:0000256" key="1">
    <source>
        <dbReference type="ARBA" id="ARBA00004236"/>
    </source>
</evidence>
<keyword evidence="6" id="KW-0325">Glycoprotein</keyword>
<feature type="domain" description="Ig-like" evidence="10">
    <location>
        <begin position="37"/>
        <end position="117"/>
    </location>
</feature>
<dbReference type="PANTHER" id="PTHR44427">
    <property type="entry name" value="CARCINOEMBRYONIC ANTIGEN-RELATED CELL ADHESION MOLECULE 19"/>
    <property type="match status" value="1"/>
</dbReference>
<sequence length="392" mass="43598">MHTVQQYNSRKVRKENKKEERELSPIEPVESIKIGKPELKLRPGKVAVGDSVDLLCESRSGSFPVDYEFYHVNDLIGKGKAKNKEQAAFHVTVTSITMTGPYYCALRNEVSRKMQLSEGVVLSVMVLYLREYYSLNVLTEPVADARITPGEDELAVTVEDNLCLTCSVAKGTSPLFLWIYNNETIEHASELYQIWESGKLLCIESAQLHHAGTYRCQVSNQLSSNRIFSVHSNIVTINISGKSYAVMGSAITLAFLVLLFVTALVAFKYRSKMSSFFFNCCFFQRSSGGPVTKAQYRAGPRQQVNNSQTSTDVTPSTEQPVNGNVVTQDATHGKDVCYAYLDINHKQTASSFPAQKTDEGSVTYAAVKCKSSRTSKNHGEHDASIYENFNAK</sequence>
<dbReference type="Gene3D" id="2.60.40.10">
    <property type="entry name" value="Immunoglobulins"/>
    <property type="match status" value="2"/>
</dbReference>
<proteinExistence type="predicted"/>
<gene>
    <name evidence="11" type="ORF">XELAEV_18040722mg</name>
</gene>
<evidence type="ECO:0000256" key="7">
    <source>
        <dbReference type="ARBA" id="ARBA00023319"/>
    </source>
</evidence>
<evidence type="ECO:0000256" key="4">
    <source>
        <dbReference type="ARBA" id="ARBA00023136"/>
    </source>
</evidence>
<evidence type="ECO:0000313" key="11">
    <source>
        <dbReference type="EMBL" id="OCT69407.1"/>
    </source>
</evidence>
<evidence type="ECO:0000256" key="9">
    <source>
        <dbReference type="SAM" id="Phobius"/>
    </source>
</evidence>
<keyword evidence="5" id="KW-1015">Disulfide bond</keyword>
<keyword evidence="9" id="KW-0812">Transmembrane</keyword>
<dbReference type="FunFam" id="2.60.40.10:FF:000357">
    <property type="entry name" value="Fc receptor like 1"/>
    <property type="match status" value="1"/>
</dbReference>
<organism evidence="11 12">
    <name type="scientific">Xenopus laevis</name>
    <name type="common">African clawed frog</name>
    <dbReference type="NCBI Taxonomy" id="8355"/>
    <lineage>
        <taxon>Eukaryota</taxon>
        <taxon>Metazoa</taxon>
        <taxon>Chordata</taxon>
        <taxon>Craniata</taxon>
        <taxon>Vertebrata</taxon>
        <taxon>Euteleostomi</taxon>
        <taxon>Amphibia</taxon>
        <taxon>Batrachia</taxon>
        <taxon>Anura</taxon>
        <taxon>Pipoidea</taxon>
        <taxon>Pipidae</taxon>
        <taxon>Xenopodinae</taxon>
        <taxon>Xenopus</taxon>
        <taxon>Xenopus</taxon>
    </lineage>
</organism>
<dbReference type="SMART" id="SM00408">
    <property type="entry name" value="IGc2"/>
    <property type="match status" value="2"/>
</dbReference>
<dbReference type="EMBL" id="CM004480">
    <property type="protein sequence ID" value="OCT69407.1"/>
    <property type="molecule type" value="Genomic_DNA"/>
</dbReference>
<dbReference type="SUPFAM" id="SSF48726">
    <property type="entry name" value="Immunoglobulin"/>
    <property type="match status" value="2"/>
</dbReference>
<dbReference type="GO" id="GO:0005886">
    <property type="term" value="C:plasma membrane"/>
    <property type="evidence" value="ECO:0007669"/>
    <property type="project" value="UniProtKB-SubCell"/>
</dbReference>
<evidence type="ECO:0000256" key="2">
    <source>
        <dbReference type="ARBA" id="ARBA00022475"/>
    </source>
</evidence>
<dbReference type="InterPro" id="IPR007110">
    <property type="entry name" value="Ig-like_dom"/>
</dbReference>
<accession>A0A974H931</accession>